<gene>
    <name evidence="1" type="ORF">Tco_0770928</name>
</gene>
<dbReference type="EMBL" id="BQNB010011262">
    <property type="protein sequence ID" value="GJS88292.1"/>
    <property type="molecule type" value="Genomic_DNA"/>
</dbReference>
<reference evidence="1" key="1">
    <citation type="journal article" date="2022" name="Int. J. Mol. Sci.">
        <title>Draft Genome of Tanacetum Coccineum: Genomic Comparison of Closely Related Tanacetum-Family Plants.</title>
        <authorList>
            <person name="Yamashiro T."/>
            <person name="Shiraishi A."/>
            <person name="Nakayama K."/>
            <person name="Satake H."/>
        </authorList>
    </citation>
    <scope>NUCLEOTIDE SEQUENCE</scope>
</reference>
<evidence type="ECO:0000313" key="2">
    <source>
        <dbReference type="Proteomes" id="UP001151760"/>
    </source>
</evidence>
<evidence type="ECO:0000313" key="1">
    <source>
        <dbReference type="EMBL" id="GJS88292.1"/>
    </source>
</evidence>
<name>A0ABQ4ZEL9_9ASTR</name>
<sequence length="103" mass="12186">MRPPQNIPNAYIRPWPFAYFDILQTQLTLSLGDELRPLRDELRLHGADVRLYGTKDKPHRSEARARRLDHDNGVETRVYGQRLRDEETIVMVFGRSMYSRTMI</sequence>
<keyword evidence="2" id="KW-1185">Reference proteome</keyword>
<organism evidence="1 2">
    <name type="scientific">Tanacetum coccineum</name>
    <dbReference type="NCBI Taxonomy" id="301880"/>
    <lineage>
        <taxon>Eukaryota</taxon>
        <taxon>Viridiplantae</taxon>
        <taxon>Streptophyta</taxon>
        <taxon>Embryophyta</taxon>
        <taxon>Tracheophyta</taxon>
        <taxon>Spermatophyta</taxon>
        <taxon>Magnoliopsida</taxon>
        <taxon>eudicotyledons</taxon>
        <taxon>Gunneridae</taxon>
        <taxon>Pentapetalae</taxon>
        <taxon>asterids</taxon>
        <taxon>campanulids</taxon>
        <taxon>Asterales</taxon>
        <taxon>Asteraceae</taxon>
        <taxon>Asteroideae</taxon>
        <taxon>Anthemideae</taxon>
        <taxon>Anthemidinae</taxon>
        <taxon>Tanacetum</taxon>
    </lineage>
</organism>
<reference evidence="1" key="2">
    <citation type="submission" date="2022-01" db="EMBL/GenBank/DDBJ databases">
        <authorList>
            <person name="Yamashiro T."/>
            <person name="Shiraishi A."/>
            <person name="Satake H."/>
            <person name="Nakayama K."/>
        </authorList>
    </citation>
    <scope>NUCLEOTIDE SEQUENCE</scope>
</reference>
<comment type="caution">
    <text evidence="1">The sequence shown here is derived from an EMBL/GenBank/DDBJ whole genome shotgun (WGS) entry which is preliminary data.</text>
</comment>
<dbReference type="Proteomes" id="UP001151760">
    <property type="component" value="Unassembled WGS sequence"/>
</dbReference>
<proteinExistence type="predicted"/>
<accession>A0ABQ4ZEL9</accession>
<protein>
    <submittedName>
        <fullName evidence="1">Uncharacterized protein</fullName>
    </submittedName>
</protein>